<dbReference type="InterPro" id="IPR011600">
    <property type="entry name" value="Pept_C14_caspase"/>
</dbReference>
<dbReference type="Proteomes" id="UP000032141">
    <property type="component" value="Chromosome C2"/>
</dbReference>
<reference evidence="4" key="2">
    <citation type="submission" date="2015-03" db="UniProtKB">
        <authorList>
            <consortium name="EnsemblPlants"/>
        </authorList>
    </citation>
    <scope>IDENTIFICATION</scope>
</reference>
<dbReference type="GO" id="GO:0006508">
    <property type="term" value="P:proteolysis"/>
    <property type="evidence" value="ECO:0007669"/>
    <property type="project" value="InterPro"/>
</dbReference>
<accession>A0A0D3ARP2</accession>
<name>A0A0D3ARP2_BRAOL</name>
<dbReference type="PANTHER" id="PTHR48104:SF8">
    <property type="entry name" value="METACASPASE-5"/>
    <property type="match status" value="1"/>
</dbReference>
<dbReference type="Pfam" id="PF00656">
    <property type="entry name" value="Peptidase_C14"/>
    <property type="match status" value="1"/>
</dbReference>
<evidence type="ECO:0000259" key="3">
    <source>
        <dbReference type="Pfam" id="PF00656"/>
    </source>
</evidence>
<feature type="compositionally biased region" description="Basic and acidic residues" evidence="2">
    <location>
        <begin position="150"/>
        <end position="168"/>
    </location>
</feature>
<dbReference type="GeneID" id="106324838"/>
<keyword evidence="5" id="KW-1185">Reference proteome</keyword>
<feature type="region of interest" description="Disordered" evidence="2">
    <location>
        <begin position="150"/>
        <end position="182"/>
    </location>
</feature>
<feature type="domain" description="Peptidase C14 caspase" evidence="3">
    <location>
        <begin position="3"/>
        <end position="415"/>
    </location>
</feature>
<dbReference type="FunFam" id="3.40.50.12660:FF:000007">
    <property type="entry name" value="Metacaspase-4"/>
    <property type="match status" value="1"/>
</dbReference>
<evidence type="ECO:0000256" key="1">
    <source>
        <dbReference type="ARBA" id="ARBA00009005"/>
    </source>
</evidence>
<dbReference type="PANTHER" id="PTHR48104">
    <property type="entry name" value="METACASPASE-4"/>
    <property type="match status" value="1"/>
</dbReference>
<dbReference type="OrthoDB" id="3223806at2759"/>
<proteinExistence type="inferred from homology"/>
<dbReference type="Gene3D" id="3.40.50.12660">
    <property type="match status" value="2"/>
</dbReference>
<reference evidence="4 5" key="1">
    <citation type="journal article" date="2014" name="Genome Biol.">
        <title>Transcriptome and methylome profiling reveals relics of genome dominance in the mesopolyploid Brassica oleracea.</title>
        <authorList>
            <person name="Parkin I.A."/>
            <person name="Koh C."/>
            <person name="Tang H."/>
            <person name="Robinson S.J."/>
            <person name="Kagale S."/>
            <person name="Clarke W.E."/>
            <person name="Town C.D."/>
            <person name="Nixon J."/>
            <person name="Krishnakumar V."/>
            <person name="Bidwell S.L."/>
            <person name="Denoeud F."/>
            <person name="Belcram H."/>
            <person name="Links M.G."/>
            <person name="Just J."/>
            <person name="Clarke C."/>
            <person name="Bender T."/>
            <person name="Huebert T."/>
            <person name="Mason A.S."/>
            <person name="Pires J.C."/>
            <person name="Barker G."/>
            <person name="Moore J."/>
            <person name="Walley P.G."/>
            <person name="Manoli S."/>
            <person name="Batley J."/>
            <person name="Edwards D."/>
            <person name="Nelson M.N."/>
            <person name="Wang X."/>
            <person name="Paterson A.H."/>
            <person name="King G."/>
            <person name="Bancroft I."/>
            <person name="Chalhoub B."/>
            <person name="Sharpe A.G."/>
        </authorList>
    </citation>
    <scope>NUCLEOTIDE SEQUENCE</scope>
    <source>
        <strain evidence="4 5">cv. TO1000</strain>
    </source>
</reference>
<dbReference type="OMA" id="GKPEMAY"/>
<dbReference type="eggNOG" id="KOG1546">
    <property type="taxonomic scope" value="Eukaryota"/>
</dbReference>
<dbReference type="STRING" id="109376.A0A0D3ARP2"/>
<evidence type="ECO:0000256" key="2">
    <source>
        <dbReference type="SAM" id="MobiDB-lite"/>
    </source>
</evidence>
<comment type="similarity">
    <text evidence="1">Belongs to the peptidase C14B family.</text>
</comment>
<dbReference type="EnsemblPlants" id="Bo2g095190.1">
    <property type="protein sequence ID" value="Bo2g095190.1"/>
    <property type="gene ID" value="Bo2g095190"/>
</dbReference>
<dbReference type="InterPro" id="IPR050452">
    <property type="entry name" value="Metacaspase"/>
</dbReference>
<evidence type="ECO:0000313" key="5">
    <source>
        <dbReference type="Proteomes" id="UP000032141"/>
    </source>
</evidence>
<dbReference type="RefSeq" id="XP_013618281.1">
    <property type="nucleotide sequence ID" value="XM_013762827.1"/>
</dbReference>
<protein>
    <recommendedName>
        <fullName evidence="3">Peptidase C14 caspase domain-containing protein</fullName>
    </recommendedName>
</protein>
<dbReference type="HOGENOM" id="CLU_029389_4_1_1"/>
<dbReference type="GO" id="GO:0004197">
    <property type="term" value="F:cysteine-type endopeptidase activity"/>
    <property type="evidence" value="ECO:0007669"/>
    <property type="project" value="InterPro"/>
</dbReference>
<dbReference type="AlphaFoldDB" id="A0A0D3ARP2"/>
<dbReference type="Gramene" id="Bo2g095190.1">
    <property type="protein sequence ID" value="Bo2g095190.1"/>
    <property type="gene ID" value="Bo2g095190"/>
</dbReference>
<dbReference type="KEGG" id="boe:106324838"/>
<dbReference type="GO" id="GO:0005737">
    <property type="term" value="C:cytoplasm"/>
    <property type="evidence" value="ECO:0007669"/>
    <property type="project" value="TreeGrafter"/>
</dbReference>
<organism evidence="4 5">
    <name type="scientific">Brassica oleracea var. oleracea</name>
    <dbReference type="NCBI Taxonomy" id="109376"/>
    <lineage>
        <taxon>Eukaryota</taxon>
        <taxon>Viridiplantae</taxon>
        <taxon>Streptophyta</taxon>
        <taxon>Embryophyta</taxon>
        <taxon>Tracheophyta</taxon>
        <taxon>Spermatophyta</taxon>
        <taxon>Magnoliopsida</taxon>
        <taxon>eudicotyledons</taxon>
        <taxon>Gunneridae</taxon>
        <taxon>Pentapetalae</taxon>
        <taxon>rosids</taxon>
        <taxon>malvids</taxon>
        <taxon>Brassicales</taxon>
        <taxon>Brassicaceae</taxon>
        <taxon>Brassiceae</taxon>
        <taxon>Brassica</taxon>
    </lineage>
</organism>
<sequence>MAKKAVLIGINYPGTKAELRGCVNDVKRMHKCLVDRFGFSERNITELIDTDNSSTKPTGKNIRRALLNLVESARSGDVLVVHYSGHGTRLPAETGEDDDTGYDECIVPCDMNLITDDEFRELVKKVPKDAQITIISDSCHSGGLIDEAKEQIGESTKKDKKDKNDKKDKKDKKKSKKDSGTSSRFGIKDLVTEAVEEAFESKGIHIPHHKDEKQEAKVKEVELDNDEKVHVVNKSLPLQTLIDILKHDTGNNDIEVGKIRPTLFNVFGEDASPKVKKFMKVLLTKLQEGKSEGGILGMVGKLAQEFLEHKLNNDEEYAKPAMKTHVERKQDVYAGASNGSLADNGILISGCQTDQTSADASPVGKPEMAYGAFSNAVQIILGETKGEITYKELVMKARKLLKKHGYAQRPGLYCSDEYVNAPFIC</sequence>
<evidence type="ECO:0000313" key="4">
    <source>
        <dbReference type="EnsemblPlants" id="Bo2g095190.1"/>
    </source>
</evidence>